<dbReference type="PANTHER" id="PTHR23028">
    <property type="entry name" value="ACETYLTRANSFERASE"/>
    <property type="match status" value="1"/>
</dbReference>
<keyword evidence="1" id="KW-0472">Membrane</keyword>
<feature type="transmembrane region" description="Helical" evidence="1">
    <location>
        <begin position="45"/>
        <end position="65"/>
    </location>
</feature>
<dbReference type="InterPro" id="IPR050879">
    <property type="entry name" value="Acyltransferase_3"/>
</dbReference>
<feature type="transmembrane region" description="Helical" evidence="1">
    <location>
        <begin position="85"/>
        <end position="106"/>
    </location>
</feature>
<dbReference type="AlphaFoldDB" id="A0A4Q6XWR1"/>
<feature type="transmembrane region" description="Helical" evidence="1">
    <location>
        <begin position="180"/>
        <end position="200"/>
    </location>
</feature>
<protein>
    <submittedName>
        <fullName evidence="4">Acyltransferase</fullName>
    </submittedName>
</protein>
<name>A0A4Q6XWR1_9SPHN</name>
<dbReference type="GO" id="GO:0016747">
    <property type="term" value="F:acyltransferase activity, transferring groups other than amino-acyl groups"/>
    <property type="evidence" value="ECO:0007669"/>
    <property type="project" value="InterPro"/>
</dbReference>
<keyword evidence="4" id="KW-0012">Acyltransferase</keyword>
<feature type="transmembrane region" description="Helical" evidence="1">
    <location>
        <begin position="286"/>
        <end position="307"/>
    </location>
</feature>
<feature type="transmembrane region" description="Helical" evidence="1">
    <location>
        <begin position="21"/>
        <end position="39"/>
    </location>
</feature>
<keyword evidence="1" id="KW-1133">Transmembrane helix</keyword>
<evidence type="ECO:0000259" key="3">
    <source>
        <dbReference type="Pfam" id="PF19040"/>
    </source>
</evidence>
<dbReference type="RefSeq" id="WP_130159712.1">
    <property type="nucleotide sequence ID" value="NZ_SGIS01000036.1"/>
</dbReference>
<feature type="transmembrane region" description="Helical" evidence="1">
    <location>
        <begin position="232"/>
        <end position="254"/>
    </location>
</feature>
<feature type="transmembrane region" description="Helical" evidence="1">
    <location>
        <begin position="112"/>
        <end position="131"/>
    </location>
</feature>
<organism evidence="4 5">
    <name type="scientific">Sphingomonas populi</name>
    <dbReference type="NCBI Taxonomy" id="2484750"/>
    <lineage>
        <taxon>Bacteria</taxon>
        <taxon>Pseudomonadati</taxon>
        <taxon>Pseudomonadota</taxon>
        <taxon>Alphaproteobacteria</taxon>
        <taxon>Sphingomonadales</taxon>
        <taxon>Sphingomonadaceae</taxon>
        <taxon>Sphingomonas</taxon>
    </lineage>
</organism>
<feature type="domain" description="SGNH" evidence="3">
    <location>
        <begin position="431"/>
        <end position="662"/>
    </location>
</feature>
<keyword evidence="4" id="KW-0808">Transferase</keyword>
<keyword evidence="5" id="KW-1185">Reference proteome</keyword>
<dbReference type="Proteomes" id="UP000292085">
    <property type="component" value="Unassembled WGS sequence"/>
</dbReference>
<dbReference type="InterPro" id="IPR043968">
    <property type="entry name" value="SGNH"/>
</dbReference>
<proteinExistence type="predicted"/>
<dbReference type="OrthoDB" id="9796461at2"/>
<evidence type="ECO:0000259" key="2">
    <source>
        <dbReference type="Pfam" id="PF01757"/>
    </source>
</evidence>
<dbReference type="Pfam" id="PF01757">
    <property type="entry name" value="Acyl_transf_3"/>
    <property type="match status" value="1"/>
</dbReference>
<keyword evidence="1" id="KW-0812">Transmembrane</keyword>
<dbReference type="PANTHER" id="PTHR23028:SF53">
    <property type="entry name" value="ACYL_TRANSF_3 DOMAIN-CONTAINING PROTEIN"/>
    <property type="match status" value="1"/>
</dbReference>
<feature type="transmembrane region" description="Helical" evidence="1">
    <location>
        <begin position="206"/>
        <end position="225"/>
    </location>
</feature>
<evidence type="ECO:0000313" key="4">
    <source>
        <dbReference type="EMBL" id="RZF61207.1"/>
    </source>
</evidence>
<dbReference type="GO" id="GO:0009103">
    <property type="term" value="P:lipopolysaccharide biosynthetic process"/>
    <property type="evidence" value="ECO:0007669"/>
    <property type="project" value="TreeGrafter"/>
</dbReference>
<feature type="domain" description="Acyltransferase 3" evidence="2">
    <location>
        <begin position="17"/>
        <end position="328"/>
    </location>
</feature>
<dbReference type="InterPro" id="IPR002656">
    <property type="entry name" value="Acyl_transf_3_dom"/>
</dbReference>
<feature type="transmembrane region" description="Helical" evidence="1">
    <location>
        <begin position="260"/>
        <end position="279"/>
    </location>
</feature>
<dbReference type="GO" id="GO:0016020">
    <property type="term" value="C:membrane"/>
    <property type="evidence" value="ECO:0007669"/>
    <property type="project" value="TreeGrafter"/>
</dbReference>
<accession>A0A4Q6XWR1</accession>
<dbReference type="Pfam" id="PF19040">
    <property type="entry name" value="SGNH"/>
    <property type="match status" value="1"/>
</dbReference>
<dbReference type="EMBL" id="SGIS01000036">
    <property type="protein sequence ID" value="RZF61207.1"/>
    <property type="molecule type" value="Genomic_DNA"/>
</dbReference>
<reference evidence="4 5" key="1">
    <citation type="submission" date="2019-02" db="EMBL/GenBank/DDBJ databases">
        <authorList>
            <person name="Li Y."/>
        </authorList>
    </citation>
    <scope>NUCLEOTIDE SEQUENCE [LARGE SCALE GENOMIC DNA]</scope>
    <source>
        <strain evidence="4 5">3-7</strain>
    </source>
</reference>
<feature type="transmembrane region" description="Helical" evidence="1">
    <location>
        <begin position="359"/>
        <end position="386"/>
    </location>
</feature>
<evidence type="ECO:0000313" key="5">
    <source>
        <dbReference type="Proteomes" id="UP000292085"/>
    </source>
</evidence>
<gene>
    <name evidence="4" type="ORF">EWE75_19150</name>
</gene>
<comment type="caution">
    <text evidence="4">The sequence shown here is derived from an EMBL/GenBank/DDBJ whole genome shotgun (WGS) entry which is preliminary data.</text>
</comment>
<evidence type="ECO:0000256" key="1">
    <source>
        <dbReference type="SAM" id="Phobius"/>
    </source>
</evidence>
<feature type="transmembrane region" description="Helical" evidence="1">
    <location>
        <begin position="327"/>
        <end position="347"/>
    </location>
</feature>
<sequence>MAGDAATRAGARAGHIAGIDGLRALAVLAVVVFHLDAGWLPGGFVGVDVFFVISGFVVAHSVAGVRVQSFGAYCAWFYRRRFLRILPALYVYVLVVALAGVLLLPTAEVTRFVELTGAAAMFGVSNVALLWKAGDYFATATAYNSFTQTWSLGVEEQYYLLFPAVSWWLLRRPEWGRARWWGIGAVGLACALSLGAAWWFTVHWRAFAFFLLPARLWELGIGLLLRWLGARLVLRGGALWSGVALAGVLLSFVVTREDAFPWPGALLPCFATLVMLAVLWRAPGGWLGRVLGVGVLRWVGAISYSLYLWHWGVVVLMRWTIGLDTLALKALAAGLMLALAGASYRWVEVPLRRDRRLMALRAPVFFAGAAGVAVVVAAACVGLLYAKPWIGLAASNEAAVWNPAFVPVDRGCAVARSSADFGSGWRIAYRPACAGAGARRLFVVGDSHAGAYALLLHDVARARAMPVDLYTAGGCRVIDIDDAVLPSGCAGFRDRALAEVRAAARPGDVVFLPGLYTPLYRKLWDVAVPPDAGELPLDPARIAASEARLRALLGRGVTIIVEAPKPVMPTALFRCADWFNRGSGYCRPGWHVPRAEAEARRSQPLAALVAIRRDLPGVRLWDALPVLCGVQFCDGYRDGIPLYYDTHHLSAAGNRLLVPRFLGVLAR</sequence>